<dbReference type="Gene3D" id="3.40.50.300">
    <property type="entry name" value="P-loop containing nucleotide triphosphate hydrolases"/>
    <property type="match status" value="2"/>
</dbReference>
<dbReference type="CDD" id="cd17929">
    <property type="entry name" value="DEXHc_priA"/>
    <property type="match status" value="1"/>
</dbReference>
<accession>A0ABW8PVX2</accession>
<dbReference type="EC" id="5.6.2.4" evidence="11"/>
<dbReference type="InterPro" id="IPR042115">
    <property type="entry name" value="PriA_3primeBD_sf"/>
</dbReference>
<evidence type="ECO:0000256" key="10">
    <source>
        <dbReference type="ARBA" id="ARBA00023235"/>
    </source>
</evidence>
<dbReference type="Pfam" id="PF00270">
    <property type="entry name" value="DEAD"/>
    <property type="match status" value="1"/>
</dbReference>
<name>A0ABW8PVX2_9GAMM</name>
<evidence type="ECO:0000256" key="8">
    <source>
        <dbReference type="ARBA" id="ARBA00022840"/>
    </source>
</evidence>
<evidence type="ECO:0000256" key="2">
    <source>
        <dbReference type="ARBA" id="ARBA00022705"/>
    </source>
</evidence>
<evidence type="ECO:0000256" key="1">
    <source>
        <dbReference type="ARBA" id="ARBA00022515"/>
    </source>
</evidence>
<dbReference type="SMART" id="SM00487">
    <property type="entry name" value="DEXDc"/>
    <property type="match status" value="1"/>
</dbReference>
<dbReference type="InterPro" id="IPR027417">
    <property type="entry name" value="P-loop_NTPase"/>
</dbReference>
<proteinExistence type="inferred from homology"/>
<evidence type="ECO:0000313" key="14">
    <source>
        <dbReference type="Proteomes" id="UP001621714"/>
    </source>
</evidence>
<dbReference type="Pfam" id="PF18074">
    <property type="entry name" value="PriA_C"/>
    <property type="match status" value="1"/>
</dbReference>
<evidence type="ECO:0000256" key="4">
    <source>
        <dbReference type="ARBA" id="ARBA00022741"/>
    </source>
</evidence>
<comment type="caution">
    <text evidence="13">The sequence shown here is derived from an EMBL/GenBank/DDBJ whole genome shotgun (WGS) entry which is preliminary data.</text>
</comment>
<evidence type="ECO:0000313" key="13">
    <source>
        <dbReference type="EMBL" id="MFK7159507.1"/>
    </source>
</evidence>
<dbReference type="PANTHER" id="PTHR30580:SF0">
    <property type="entry name" value="PRIMOSOMAL PROTEIN N"/>
    <property type="match status" value="1"/>
</dbReference>
<gene>
    <name evidence="11" type="primary">priA</name>
    <name evidence="13" type="ORF">V6U78_00460</name>
</gene>
<dbReference type="PANTHER" id="PTHR30580">
    <property type="entry name" value="PRIMOSOMAL PROTEIN N"/>
    <property type="match status" value="1"/>
</dbReference>
<feature type="binding site" evidence="11">
    <location>
        <position position="485"/>
    </location>
    <ligand>
        <name>Zn(2+)</name>
        <dbReference type="ChEBI" id="CHEBI:29105"/>
        <label>1</label>
    </ligand>
</feature>
<dbReference type="SUPFAM" id="SSF52540">
    <property type="entry name" value="P-loop containing nucleoside triphosphate hydrolases"/>
    <property type="match status" value="2"/>
</dbReference>
<dbReference type="CDD" id="cd18804">
    <property type="entry name" value="SF2_C_priA"/>
    <property type="match status" value="1"/>
</dbReference>
<dbReference type="RefSeq" id="WP_405335949.1">
    <property type="nucleotide sequence ID" value="NZ_JBANFI010000001.1"/>
</dbReference>
<evidence type="ECO:0000256" key="3">
    <source>
        <dbReference type="ARBA" id="ARBA00022723"/>
    </source>
</evidence>
<dbReference type="Proteomes" id="UP001621714">
    <property type="component" value="Unassembled WGS sequence"/>
</dbReference>
<dbReference type="PROSITE" id="PS51192">
    <property type="entry name" value="HELICASE_ATP_BIND_1"/>
    <property type="match status" value="1"/>
</dbReference>
<feature type="binding site" evidence="11">
    <location>
        <position position="454"/>
    </location>
    <ligand>
        <name>Zn(2+)</name>
        <dbReference type="ChEBI" id="CHEBI:29105"/>
        <label>2</label>
    </ligand>
</feature>
<dbReference type="Pfam" id="PF18319">
    <property type="entry name" value="Zn_ribbon_PriA"/>
    <property type="match status" value="1"/>
</dbReference>
<keyword evidence="10 11" id="KW-0413">Isomerase</keyword>
<dbReference type="InterPro" id="IPR005259">
    <property type="entry name" value="PriA"/>
</dbReference>
<dbReference type="GO" id="GO:0016787">
    <property type="term" value="F:hydrolase activity"/>
    <property type="evidence" value="ECO:0007669"/>
    <property type="project" value="UniProtKB-KW"/>
</dbReference>
<keyword evidence="7 11" id="KW-0862">Zinc</keyword>
<keyword evidence="14" id="KW-1185">Reference proteome</keyword>
<evidence type="ECO:0000256" key="6">
    <source>
        <dbReference type="ARBA" id="ARBA00022806"/>
    </source>
</evidence>
<feature type="binding site" evidence="11">
    <location>
        <position position="442"/>
    </location>
    <ligand>
        <name>Zn(2+)</name>
        <dbReference type="ChEBI" id="CHEBI:29105"/>
        <label>1</label>
    </ligand>
</feature>
<keyword evidence="6 11" id="KW-0347">Helicase</keyword>
<organism evidence="13 14">
    <name type="scientific">Marinospirillum alkalitolerans</name>
    <dbReference type="NCBI Taxonomy" id="3123374"/>
    <lineage>
        <taxon>Bacteria</taxon>
        <taxon>Pseudomonadati</taxon>
        <taxon>Pseudomonadota</taxon>
        <taxon>Gammaproteobacteria</taxon>
        <taxon>Oceanospirillales</taxon>
        <taxon>Oceanospirillaceae</taxon>
        <taxon>Marinospirillum</taxon>
    </lineage>
</organism>
<comment type="cofactor">
    <cofactor evidence="11">
        <name>Zn(2+)</name>
        <dbReference type="ChEBI" id="CHEBI:29105"/>
    </cofactor>
    <text evidence="11">Binds 2 zinc ions per subunit.</text>
</comment>
<dbReference type="InterPro" id="IPR041236">
    <property type="entry name" value="PriA_C"/>
</dbReference>
<evidence type="ECO:0000256" key="11">
    <source>
        <dbReference type="HAMAP-Rule" id="MF_00983"/>
    </source>
</evidence>
<comment type="similarity">
    <text evidence="11">Belongs to the helicase family. PriA subfamily.</text>
</comment>
<dbReference type="InterPro" id="IPR014001">
    <property type="entry name" value="Helicase_ATP-bd"/>
</dbReference>
<dbReference type="Gene3D" id="3.40.1440.60">
    <property type="entry name" value="PriA, 3(prime) DNA-binding domain"/>
    <property type="match status" value="1"/>
</dbReference>
<evidence type="ECO:0000256" key="9">
    <source>
        <dbReference type="ARBA" id="ARBA00023125"/>
    </source>
</evidence>
<protein>
    <recommendedName>
        <fullName evidence="11">Replication restart protein PriA</fullName>
    </recommendedName>
    <alternativeName>
        <fullName evidence="11">ATP-dependent DNA helicase PriA</fullName>
        <ecNumber evidence="11">5.6.2.4</ecNumber>
    </alternativeName>
    <alternativeName>
        <fullName evidence="11">DNA 3'-5' helicase PriA</fullName>
    </alternativeName>
</protein>
<keyword evidence="8 11" id="KW-0067">ATP-binding</keyword>
<evidence type="ECO:0000256" key="5">
    <source>
        <dbReference type="ARBA" id="ARBA00022801"/>
    </source>
</evidence>
<keyword evidence="2 11" id="KW-0235">DNA replication</keyword>
<keyword evidence="5 11" id="KW-0378">Hydrolase</keyword>
<dbReference type="InterPro" id="IPR040498">
    <property type="entry name" value="PriA_CRR"/>
</dbReference>
<keyword evidence="4 11" id="KW-0547">Nucleotide-binding</keyword>
<keyword evidence="9 11" id="KW-0238">DNA-binding</keyword>
<sequence length="739" mass="82476">MPLIQVALPTPLRRLFDYWPAAGQGLPQPGGRVLVPFGRRQLVGVVMGSTDQSDIEPAKLKAALSYLDTAPLFQPADLRLLRWVARYYHHPVGEVIQLALPALLRQGQGVHPAQDPRWQLTPHGQQEELAALGRAQLQKALIEQLRAAPHPMTQKALQAAGFSTAVIKALADKGWIAPFILPKTSLPQLAPAPSRSVLADVPLNLTAEQKQVVQAILPQLQRFHVHLIQGVTGSGKTEVYLHLIQQVLEQGRQALVLIPEIGLTPQTLARFQKRFNRTVVALHSGLNDRERLDAWRQAMEGQAAIVLGTRSAVFTPLPKLGLILIDEEHDASFKQQDSVRYHARDVAIVRAQQQKIPIILGSATPSLESLAKVEAGLYQVHYLHQRPQQQEPPQPKLLEIRSRRLEGGFSEPLLSNIQKHLDAGHQALVLLNRRGYAPVLMCSSCGWIAGCRHCDARMTWHREPARLHCHHCDHQQPIPSACPVCSHSPLLPLGSGTERAEETLQTRFPDVPIIRMDRDSVRGKTALQSKLDQIHHAGPAILLGTQMLAKGHHFPLVTLATLLDADYGLYSSDPRAIERTAQLITQVAGRAGREQEGEVIIQTYHSDDPRLIKLCAQGYAALAQDLLQERRQLGWAPYTFLALWRAESPQKERVEAFMQALAGTAQELACADFLQLQRLGPVPAPMERRQGRYHMQFLLLAQQRSVLHQQVELLLDWCELQPLARQVRWSVDIDPEDLF</sequence>
<comment type="subunit">
    <text evidence="11">Component of the replication restart primosome.</text>
</comment>
<dbReference type="InterPro" id="IPR041222">
    <property type="entry name" value="PriA_3primeBD"/>
</dbReference>
<keyword evidence="3 11" id="KW-0479">Metal-binding</keyword>
<dbReference type="NCBIfam" id="TIGR00595">
    <property type="entry name" value="priA"/>
    <property type="match status" value="1"/>
</dbReference>
<feature type="binding site" evidence="11">
    <location>
        <position position="445"/>
    </location>
    <ligand>
        <name>Zn(2+)</name>
        <dbReference type="ChEBI" id="CHEBI:29105"/>
        <label>1</label>
    </ligand>
</feature>
<feature type="domain" description="Helicase ATP-binding" evidence="12">
    <location>
        <begin position="217"/>
        <end position="383"/>
    </location>
</feature>
<feature type="binding site" evidence="11">
    <location>
        <position position="451"/>
    </location>
    <ligand>
        <name>Zn(2+)</name>
        <dbReference type="ChEBI" id="CHEBI:29105"/>
        <label>2</label>
    </ligand>
</feature>
<dbReference type="HAMAP" id="MF_00983">
    <property type="entry name" value="PriA"/>
    <property type="match status" value="1"/>
</dbReference>
<keyword evidence="1 11" id="KW-0639">Primosome</keyword>
<feature type="binding site" evidence="11">
    <location>
        <position position="482"/>
    </location>
    <ligand>
        <name>Zn(2+)</name>
        <dbReference type="ChEBI" id="CHEBI:29105"/>
        <label>1</label>
    </ligand>
</feature>
<dbReference type="NCBIfam" id="NF004067">
    <property type="entry name" value="PRK05580.1-4"/>
    <property type="match status" value="1"/>
</dbReference>
<reference evidence="13 14" key="1">
    <citation type="submission" date="2024-02" db="EMBL/GenBank/DDBJ databases">
        <title>Marinospirillum sp. MEB 164 isolated from Lonar lake sediment.</title>
        <authorList>
            <person name="Joshi A."/>
            <person name="Thite S."/>
        </authorList>
    </citation>
    <scope>NUCLEOTIDE SEQUENCE [LARGE SCALE GENOMIC DNA]</scope>
    <source>
        <strain evidence="13 14">MEB164</strain>
    </source>
</reference>
<comment type="catalytic activity">
    <reaction evidence="11">
        <text>ATP + H2O = ADP + phosphate + H(+)</text>
        <dbReference type="Rhea" id="RHEA:13065"/>
        <dbReference type="ChEBI" id="CHEBI:15377"/>
        <dbReference type="ChEBI" id="CHEBI:15378"/>
        <dbReference type="ChEBI" id="CHEBI:30616"/>
        <dbReference type="ChEBI" id="CHEBI:43474"/>
        <dbReference type="ChEBI" id="CHEBI:456216"/>
        <dbReference type="EC" id="5.6.2.4"/>
    </reaction>
</comment>
<dbReference type="InterPro" id="IPR011545">
    <property type="entry name" value="DEAD/DEAH_box_helicase_dom"/>
</dbReference>
<dbReference type="Pfam" id="PF17764">
    <property type="entry name" value="PriA_3primeBD"/>
    <property type="match status" value="1"/>
</dbReference>
<comment type="catalytic activity">
    <reaction evidence="11">
        <text>Couples ATP hydrolysis with the unwinding of duplex DNA by translocating in the 3'-5' direction.</text>
        <dbReference type="EC" id="5.6.2.4"/>
    </reaction>
</comment>
<comment type="function">
    <text evidence="11">Initiates the restart of stalled replication forks, which reloads the replicative helicase on sites other than the origin of replication. Recognizes and binds to abandoned replication forks and remodels them to uncover a helicase loading site. Promotes assembly of the primosome at these replication forks.</text>
</comment>
<dbReference type="EMBL" id="JBANFI010000001">
    <property type="protein sequence ID" value="MFK7159507.1"/>
    <property type="molecule type" value="Genomic_DNA"/>
</dbReference>
<evidence type="ECO:0000259" key="12">
    <source>
        <dbReference type="PROSITE" id="PS51192"/>
    </source>
</evidence>
<evidence type="ECO:0000256" key="7">
    <source>
        <dbReference type="ARBA" id="ARBA00022833"/>
    </source>
</evidence>
<feature type="binding site" evidence="11">
    <location>
        <position position="472"/>
    </location>
    <ligand>
        <name>Zn(2+)</name>
        <dbReference type="ChEBI" id="CHEBI:29105"/>
        <label>2</label>
    </ligand>
</feature>
<feature type="binding site" evidence="11">
    <location>
        <position position="469"/>
    </location>
    <ligand>
        <name>Zn(2+)</name>
        <dbReference type="ChEBI" id="CHEBI:29105"/>
        <label>2</label>
    </ligand>
</feature>